<evidence type="ECO:0000313" key="4">
    <source>
        <dbReference type="Proteomes" id="UP001139193"/>
    </source>
</evidence>
<gene>
    <name evidence="3" type="ORF">MON38_05930</name>
</gene>
<evidence type="ECO:0000259" key="2">
    <source>
        <dbReference type="Pfam" id="PF07484"/>
    </source>
</evidence>
<keyword evidence="4" id="KW-1185">Reference proteome</keyword>
<feature type="region of interest" description="Disordered" evidence="1">
    <location>
        <begin position="101"/>
        <end position="157"/>
    </location>
</feature>
<proteinExistence type="predicted"/>
<accession>A0A9X2AE91</accession>
<dbReference type="SUPFAM" id="SSF88874">
    <property type="entry name" value="Receptor-binding domain of short tail fibre protein gp12"/>
    <property type="match status" value="1"/>
</dbReference>
<dbReference type="InterPro" id="IPR011083">
    <property type="entry name" value="Phage_tail_collar_dom"/>
</dbReference>
<protein>
    <submittedName>
        <fullName evidence="3">Tail fiber protein</fullName>
    </submittedName>
</protein>
<evidence type="ECO:0000313" key="3">
    <source>
        <dbReference type="EMBL" id="MCI1186951.1"/>
    </source>
</evidence>
<dbReference type="Proteomes" id="UP001139193">
    <property type="component" value="Unassembled WGS sequence"/>
</dbReference>
<organism evidence="3 4">
    <name type="scientific">Hymenobacter cyanobacteriorum</name>
    <dbReference type="NCBI Taxonomy" id="2926463"/>
    <lineage>
        <taxon>Bacteria</taxon>
        <taxon>Pseudomonadati</taxon>
        <taxon>Bacteroidota</taxon>
        <taxon>Cytophagia</taxon>
        <taxon>Cytophagales</taxon>
        <taxon>Hymenobacteraceae</taxon>
        <taxon>Hymenobacter</taxon>
    </lineage>
</organism>
<dbReference type="AlphaFoldDB" id="A0A9X2AE91"/>
<dbReference type="Gene3D" id="3.90.1340.10">
    <property type="entry name" value="Phage tail collar domain"/>
    <property type="match status" value="1"/>
</dbReference>
<dbReference type="EMBL" id="JALBGC010000002">
    <property type="protein sequence ID" value="MCI1186951.1"/>
    <property type="molecule type" value="Genomic_DNA"/>
</dbReference>
<dbReference type="Pfam" id="PF07484">
    <property type="entry name" value="Collar"/>
    <property type="match status" value="1"/>
</dbReference>
<evidence type="ECO:0000256" key="1">
    <source>
        <dbReference type="SAM" id="MobiDB-lite"/>
    </source>
</evidence>
<feature type="compositionally biased region" description="Polar residues" evidence="1">
    <location>
        <begin position="101"/>
        <end position="135"/>
    </location>
</feature>
<reference evidence="3" key="1">
    <citation type="submission" date="2022-03" db="EMBL/GenBank/DDBJ databases">
        <title>Bacterial whole genome sequence for Hymenobacter sp. DH14.</title>
        <authorList>
            <person name="Le V."/>
        </authorList>
    </citation>
    <scope>NUCLEOTIDE SEQUENCE</scope>
    <source>
        <strain evidence="3">DH14</strain>
    </source>
</reference>
<feature type="domain" description="Phage tail collar" evidence="2">
    <location>
        <begin position="6"/>
        <end position="62"/>
    </location>
</feature>
<dbReference type="RefSeq" id="WP_241935233.1">
    <property type="nucleotide sequence ID" value="NZ_JALBGC010000002.1"/>
</dbReference>
<dbReference type="InterPro" id="IPR037053">
    <property type="entry name" value="Phage_tail_collar_dom_sf"/>
</dbReference>
<name>A0A9X2AE91_9BACT</name>
<sequence length="180" mass="18278">MDNYVGEIRVFAGNFAPEGWAFCNGSLVSISENPALFQLVGTTYGGDGQTTFALPNLQSRVVVGQGVAATGTNYPMGMSAGVESVTLTTLNMATHAHPVSSSISAMNGGTPANTPDNNQFGSNGTSEYASPSGGANATLAPGSVTGQTTPVGSSAPHLNIQPVLATSYIIALYGIYPSQQ</sequence>
<comment type="caution">
    <text evidence="3">The sequence shown here is derived from an EMBL/GenBank/DDBJ whole genome shotgun (WGS) entry which is preliminary data.</text>
</comment>